<evidence type="ECO:0000256" key="1">
    <source>
        <dbReference type="SAM" id="MobiDB-lite"/>
    </source>
</evidence>
<dbReference type="AlphaFoldDB" id="M3ADG5"/>
<evidence type="ECO:0008006" key="4">
    <source>
        <dbReference type="Google" id="ProtNLM"/>
    </source>
</evidence>
<dbReference type="OrthoDB" id="3635192at2759"/>
<dbReference type="EMBL" id="KB446558">
    <property type="protein sequence ID" value="EME82586.1"/>
    <property type="molecule type" value="Genomic_DNA"/>
</dbReference>
<feature type="region of interest" description="Disordered" evidence="1">
    <location>
        <begin position="1"/>
        <end position="54"/>
    </location>
</feature>
<dbReference type="GeneID" id="19337303"/>
<dbReference type="HOGENOM" id="CLU_1475144_0_0_1"/>
<evidence type="ECO:0000313" key="2">
    <source>
        <dbReference type="EMBL" id="EME82586.1"/>
    </source>
</evidence>
<organism evidence="2 3">
    <name type="scientific">Pseudocercospora fijiensis (strain CIRAD86)</name>
    <name type="common">Black leaf streak disease fungus</name>
    <name type="synonym">Mycosphaerella fijiensis</name>
    <dbReference type="NCBI Taxonomy" id="383855"/>
    <lineage>
        <taxon>Eukaryota</taxon>
        <taxon>Fungi</taxon>
        <taxon>Dikarya</taxon>
        <taxon>Ascomycota</taxon>
        <taxon>Pezizomycotina</taxon>
        <taxon>Dothideomycetes</taxon>
        <taxon>Dothideomycetidae</taxon>
        <taxon>Mycosphaerellales</taxon>
        <taxon>Mycosphaerellaceae</taxon>
        <taxon>Pseudocercospora</taxon>
    </lineage>
</organism>
<keyword evidence="3" id="KW-1185">Reference proteome</keyword>
<accession>M3ADG5</accession>
<dbReference type="eggNOG" id="ENOG502TKAI">
    <property type="taxonomic scope" value="Eukaryota"/>
</dbReference>
<gene>
    <name evidence="2" type="ORF">MYCFIDRAFT_211091</name>
</gene>
<name>M3ADG5_PSEFD</name>
<dbReference type="RefSeq" id="XP_007926075.1">
    <property type="nucleotide sequence ID" value="XM_007927884.1"/>
</dbReference>
<dbReference type="Proteomes" id="UP000016932">
    <property type="component" value="Unassembled WGS sequence"/>
</dbReference>
<dbReference type="VEuPathDB" id="FungiDB:MYCFIDRAFT_211091"/>
<protein>
    <recommendedName>
        <fullName evidence="4">SnoaL-like domain-containing protein</fullName>
    </recommendedName>
</protein>
<sequence>MISTKPLDTLRKDSMLDLTPPSLPLSHQDPKSTHSTTTLGNGRDGLRALPPTMKTPSSRMLKALLERKCLTHIDAINSRDFFDEAGGIWLDKAENWKAEISFLSSRSMGVEEYVEVWKKMTRLYPEMRVSCVEMRTEVKGVGTAELRFGVEVMGMPVGVVRRSVCLASFEVVEGRWLATRFRSLDG</sequence>
<proteinExistence type="predicted"/>
<reference evidence="2 3" key="1">
    <citation type="journal article" date="2012" name="PLoS Pathog.">
        <title>Diverse lifestyles and strategies of plant pathogenesis encoded in the genomes of eighteen Dothideomycetes fungi.</title>
        <authorList>
            <person name="Ohm R.A."/>
            <person name="Feau N."/>
            <person name="Henrissat B."/>
            <person name="Schoch C.L."/>
            <person name="Horwitz B.A."/>
            <person name="Barry K.W."/>
            <person name="Condon B.J."/>
            <person name="Copeland A.C."/>
            <person name="Dhillon B."/>
            <person name="Glaser F."/>
            <person name="Hesse C.N."/>
            <person name="Kosti I."/>
            <person name="LaButti K."/>
            <person name="Lindquist E.A."/>
            <person name="Lucas S."/>
            <person name="Salamov A.A."/>
            <person name="Bradshaw R.E."/>
            <person name="Ciuffetti L."/>
            <person name="Hamelin R.C."/>
            <person name="Kema G.H.J."/>
            <person name="Lawrence C."/>
            <person name="Scott J.A."/>
            <person name="Spatafora J.W."/>
            <person name="Turgeon B.G."/>
            <person name="de Wit P.J.G.M."/>
            <person name="Zhong S."/>
            <person name="Goodwin S.B."/>
            <person name="Grigoriev I.V."/>
        </authorList>
    </citation>
    <scope>NUCLEOTIDE SEQUENCE [LARGE SCALE GENOMIC DNA]</scope>
    <source>
        <strain evidence="2 3">CIRAD86</strain>
    </source>
</reference>
<dbReference type="KEGG" id="pfj:MYCFIDRAFT_211091"/>
<evidence type="ECO:0000313" key="3">
    <source>
        <dbReference type="Proteomes" id="UP000016932"/>
    </source>
</evidence>